<protein>
    <submittedName>
        <fullName evidence="2">Uncharacterized protein</fullName>
    </submittedName>
</protein>
<reference evidence="2 3" key="1">
    <citation type="submission" date="2023-07" db="EMBL/GenBank/DDBJ databases">
        <title>Genomic Encyclopedia of Type Strains, Phase IV (KMG-IV): sequencing the most valuable type-strain genomes for metagenomic binning, comparative biology and taxonomic classification.</title>
        <authorList>
            <person name="Goeker M."/>
        </authorList>
    </citation>
    <scope>NUCLEOTIDE SEQUENCE [LARGE SCALE GENOMIC DNA]</scope>
    <source>
        <strain evidence="2 3">DSM 3770</strain>
    </source>
</reference>
<gene>
    <name evidence="2" type="ORF">QOZ94_002252</name>
</gene>
<feature type="transmembrane region" description="Helical" evidence="1">
    <location>
        <begin position="12"/>
        <end position="28"/>
    </location>
</feature>
<keyword evidence="1" id="KW-0472">Membrane</keyword>
<name>A0ABU0LE94_XANAG</name>
<dbReference type="EMBL" id="JAUSVY010000004">
    <property type="protein sequence ID" value="MDQ0505456.1"/>
    <property type="molecule type" value="Genomic_DNA"/>
</dbReference>
<proteinExistence type="predicted"/>
<evidence type="ECO:0000313" key="2">
    <source>
        <dbReference type="EMBL" id="MDQ0505456.1"/>
    </source>
</evidence>
<keyword evidence="3" id="KW-1185">Reference proteome</keyword>
<evidence type="ECO:0000313" key="3">
    <source>
        <dbReference type="Proteomes" id="UP001241747"/>
    </source>
</evidence>
<keyword evidence="1" id="KW-0812">Transmembrane</keyword>
<dbReference type="Proteomes" id="UP001241747">
    <property type="component" value="Unassembled WGS sequence"/>
</dbReference>
<organism evidence="2 3">
    <name type="scientific">Xanthobacter agilis</name>
    <dbReference type="NCBI Taxonomy" id="47492"/>
    <lineage>
        <taxon>Bacteria</taxon>
        <taxon>Pseudomonadati</taxon>
        <taxon>Pseudomonadota</taxon>
        <taxon>Alphaproteobacteria</taxon>
        <taxon>Hyphomicrobiales</taxon>
        <taxon>Xanthobacteraceae</taxon>
        <taxon>Xanthobacter</taxon>
    </lineage>
</organism>
<sequence>MSMAQRQLVRDSIFFALSYGVIVIAVIFG</sequence>
<keyword evidence="1" id="KW-1133">Transmembrane helix</keyword>
<comment type="caution">
    <text evidence="2">The sequence shown here is derived from an EMBL/GenBank/DDBJ whole genome shotgun (WGS) entry which is preliminary data.</text>
</comment>
<accession>A0ABU0LE94</accession>
<evidence type="ECO:0000256" key="1">
    <source>
        <dbReference type="SAM" id="Phobius"/>
    </source>
</evidence>